<proteinExistence type="predicted"/>
<dbReference type="CDD" id="cd02440">
    <property type="entry name" value="AdoMet_MTases"/>
    <property type="match status" value="1"/>
</dbReference>
<keyword evidence="2" id="KW-0560">Oxidoreductase</keyword>
<sequence length="548" mass="57678">MVDARARLWTGVRVCGFSKFCGLSPGRGPIVVPMTQNFDVAVLGGGAAGLSGAVSLCRSRRSVVVVDAGAPRNAPADAVHGFLSREGISPVELVEIGRAEVEHYGGLVLHATGVAARRTDRGFEVTLDDGQTITARRLLVTTGLADELPDVPGVAERWGRDVVHCPHCHGWELRDRTVGVLATHTESAVRQALLFRQLTPEVTFFQHTAPALTEQQAAQLSAWGVPVVTGSVESLEVADDRITGVRLADGTVVACSAVTVAPRLVASSAVLKDLGIEPTAHPMGVGESIAADPTGRTEVPGVWVAGNVTDVMASVMGSAAGGASAAAAINADLIAEDTELTLRVLSRDHWEERYGSGGRVWSGNPNPQLVATATGLPPGTALDVGCGEGADSVWLASRGWQVTGVDVAQAALDTAARHADEAGVDVTWRRADITAWEPAPAQFDLVSAQYLHLPRPDREALIRRLAAAVRPGGTLLIVGHHPADLEIPALRRPRLPHLMFTAEEIAGVLDPVEWDVTTAAPERPATAPDGQRITLTDTVLRAVRRTAR</sequence>
<dbReference type="Pfam" id="PF13649">
    <property type="entry name" value="Methyltransf_25"/>
    <property type="match status" value="1"/>
</dbReference>
<comment type="caution">
    <text evidence="6">The sequence shown here is derived from an EMBL/GenBank/DDBJ whole genome shotgun (WGS) entry which is preliminary data.</text>
</comment>
<dbReference type="SUPFAM" id="SSF53335">
    <property type="entry name" value="S-adenosyl-L-methionine-dependent methyltransferases"/>
    <property type="match status" value="1"/>
</dbReference>
<evidence type="ECO:0000259" key="5">
    <source>
        <dbReference type="Pfam" id="PF13649"/>
    </source>
</evidence>
<dbReference type="InterPro" id="IPR036188">
    <property type="entry name" value="FAD/NAD-bd_sf"/>
</dbReference>
<dbReference type="InterPro" id="IPR029063">
    <property type="entry name" value="SAM-dependent_MTases_sf"/>
</dbReference>
<name>A0ABP7Z5P6_9ACTN</name>
<evidence type="ECO:0000256" key="2">
    <source>
        <dbReference type="ARBA" id="ARBA00023002"/>
    </source>
</evidence>
<dbReference type="PRINTS" id="PR00368">
    <property type="entry name" value="FADPNR"/>
</dbReference>
<dbReference type="Gene3D" id="3.50.50.60">
    <property type="entry name" value="FAD/NAD(P)-binding domain"/>
    <property type="match status" value="2"/>
</dbReference>
<evidence type="ECO:0000313" key="7">
    <source>
        <dbReference type="Proteomes" id="UP001500266"/>
    </source>
</evidence>
<organism evidence="6 7">
    <name type="scientific">Actinomadura keratinilytica</name>
    <dbReference type="NCBI Taxonomy" id="547461"/>
    <lineage>
        <taxon>Bacteria</taxon>
        <taxon>Bacillati</taxon>
        <taxon>Actinomycetota</taxon>
        <taxon>Actinomycetes</taxon>
        <taxon>Streptosporangiales</taxon>
        <taxon>Thermomonosporaceae</taxon>
        <taxon>Actinomadura</taxon>
    </lineage>
</organism>
<accession>A0ABP7Z5P6</accession>
<evidence type="ECO:0000256" key="1">
    <source>
        <dbReference type="ARBA" id="ARBA00022630"/>
    </source>
</evidence>
<dbReference type="Proteomes" id="UP001500266">
    <property type="component" value="Unassembled WGS sequence"/>
</dbReference>
<dbReference type="EMBL" id="BAABDO010000069">
    <property type="protein sequence ID" value="GAA4147942.1"/>
    <property type="molecule type" value="Genomic_DNA"/>
</dbReference>
<evidence type="ECO:0000256" key="3">
    <source>
        <dbReference type="ARBA" id="ARBA00048132"/>
    </source>
</evidence>
<evidence type="ECO:0000313" key="6">
    <source>
        <dbReference type="EMBL" id="GAA4147942.1"/>
    </source>
</evidence>
<reference evidence="7" key="1">
    <citation type="journal article" date="2019" name="Int. J. Syst. Evol. Microbiol.">
        <title>The Global Catalogue of Microorganisms (GCM) 10K type strain sequencing project: providing services to taxonomists for standard genome sequencing and annotation.</title>
        <authorList>
            <consortium name="The Broad Institute Genomics Platform"/>
            <consortium name="The Broad Institute Genome Sequencing Center for Infectious Disease"/>
            <person name="Wu L."/>
            <person name="Ma J."/>
        </authorList>
    </citation>
    <scope>NUCLEOTIDE SEQUENCE [LARGE SCALE GENOMIC DNA]</scope>
    <source>
        <strain evidence="7">JCM 17316</strain>
    </source>
</reference>
<dbReference type="PANTHER" id="PTHR48105">
    <property type="entry name" value="THIOREDOXIN REDUCTASE 1-RELATED-RELATED"/>
    <property type="match status" value="1"/>
</dbReference>
<dbReference type="InterPro" id="IPR041698">
    <property type="entry name" value="Methyltransf_25"/>
</dbReference>
<gene>
    <name evidence="6" type="ORF">GCM10022416_41790</name>
</gene>
<evidence type="ECO:0000259" key="4">
    <source>
        <dbReference type="Pfam" id="PF07992"/>
    </source>
</evidence>
<dbReference type="Pfam" id="PF07992">
    <property type="entry name" value="Pyr_redox_2"/>
    <property type="match status" value="1"/>
</dbReference>
<dbReference type="SUPFAM" id="SSF51905">
    <property type="entry name" value="FAD/NAD(P)-binding domain"/>
    <property type="match status" value="1"/>
</dbReference>
<feature type="domain" description="FAD/NAD(P)-binding" evidence="4">
    <location>
        <begin position="38"/>
        <end position="316"/>
    </location>
</feature>
<dbReference type="InterPro" id="IPR023753">
    <property type="entry name" value="FAD/NAD-binding_dom"/>
</dbReference>
<keyword evidence="7" id="KW-1185">Reference proteome</keyword>
<comment type="catalytic activity">
    <reaction evidence="3">
        <text>[thioredoxin]-dithiol + NADP(+) = [thioredoxin]-disulfide + NADPH + H(+)</text>
        <dbReference type="Rhea" id="RHEA:20345"/>
        <dbReference type="Rhea" id="RHEA-COMP:10698"/>
        <dbReference type="Rhea" id="RHEA-COMP:10700"/>
        <dbReference type="ChEBI" id="CHEBI:15378"/>
        <dbReference type="ChEBI" id="CHEBI:29950"/>
        <dbReference type="ChEBI" id="CHEBI:50058"/>
        <dbReference type="ChEBI" id="CHEBI:57783"/>
        <dbReference type="ChEBI" id="CHEBI:58349"/>
        <dbReference type="EC" id="1.8.1.9"/>
    </reaction>
</comment>
<dbReference type="PRINTS" id="PR00469">
    <property type="entry name" value="PNDRDTASEII"/>
</dbReference>
<dbReference type="Gene3D" id="3.40.50.150">
    <property type="entry name" value="Vaccinia Virus protein VP39"/>
    <property type="match status" value="1"/>
</dbReference>
<protein>
    <submittedName>
        <fullName evidence="6">NAD(P)/FAD-dependent oxidoreductase</fullName>
    </submittedName>
</protein>
<keyword evidence="1" id="KW-0285">Flavoprotein</keyword>
<dbReference type="InterPro" id="IPR050097">
    <property type="entry name" value="Ferredoxin-NADP_redctase_2"/>
</dbReference>
<feature type="domain" description="Methyltransferase" evidence="5">
    <location>
        <begin position="382"/>
        <end position="473"/>
    </location>
</feature>